<dbReference type="Gene3D" id="1.25.40.180">
    <property type="match status" value="1"/>
</dbReference>
<organism evidence="1 2">
    <name type="scientific">Meloidogyne hapla</name>
    <name type="common">Root-knot nematode worm</name>
    <dbReference type="NCBI Taxonomy" id="6305"/>
    <lineage>
        <taxon>Eukaryota</taxon>
        <taxon>Metazoa</taxon>
        <taxon>Ecdysozoa</taxon>
        <taxon>Nematoda</taxon>
        <taxon>Chromadorea</taxon>
        <taxon>Rhabditida</taxon>
        <taxon>Tylenchina</taxon>
        <taxon>Tylenchomorpha</taxon>
        <taxon>Tylenchoidea</taxon>
        <taxon>Meloidogynidae</taxon>
        <taxon>Meloidogyninae</taxon>
        <taxon>Meloidogyne</taxon>
    </lineage>
</organism>
<dbReference type="GO" id="GO:1901190">
    <property type="term" value="P:regulation of formation of translation initiation ternary complex"/>
    <property type="evidence" value="ECO:0007669"/>
    <property type="project" value="TreeGrafter"/>
</dbReference>
<dbReference type="PANTHER" id="PTHR20849">
    <property type="entry name" value="EUKARYOTIC TRANSLATION INITIATION FACTOR 4E-BINDING PROTEIN MEXTLI"/>
    <property type="match status" value="1"/>
</dbReference>
<dbReference type="GO" id="GO:0003743">
    <property type="term" value="F:translation initiation factor activity"/>
    <property type="evidence" value="ECO:0007669"/>
    <property type="project" value="TreeGrafter"/>
</dbReference>
<dbReference type="InterPro" id="IPR040160">
    <property type="entry name" value="Mxt"/>
</dbReference>
<proteinExistence type="predicted"/>
<name>A0A1I8BBS1_MELHA</name>
<keyword evidence="1" id="KW-1185">Reference proteome</keyword>
<dbReference type="GO" id="GO:0005737">
    <property type="term" value="C:cytoplasm"/>
    <property type="evidence" value="ECO:0007669"/>
    <property type="project" value="TreeGrafter"/>
</dbReference>
<accession>A0A1I8BBS1</accession>
<sequence length="306" mass="34578">MNHINENIKKNKFSIILGDQIYEICTELRIKGKELEQTNKDDLDKFFSSIRLASCRESGELGLPCRLKILELLELRLMGWRNNLSHARYYARKERELEEFKNDEFYTLQSKTNSPSCASINSVSPKFINNEINNKETHNLYSKQMSNYSPPPLHRPISIDNSHTVFQSTTPIFPNQFNIPPPSLPSPSCFINPTLDTNKGMATPASFIFIPSQTGTLVPAPSAITGFTPTGSLGIFSSPPPPFNFTSIPPNFYKENNRLSNKNINISECGVSEFELIQPKIKTTPNLFREEINIRNSDSGKGENLN</sequence>
<protein>
    <submittedName>
        <fullName evidence="2">Uncharacterized protein</fullName>
    </submittedName>
</protein>
<dbReference type="Proteomes" id="UP000095281">
    <property type="component" value="Unplaced"/>
</dbReference>
<dbReference type="AlphaFoldDB" id="A0A1I8BBS1"/>
<evidence type="ECO:0000313" key="1">
    <source>
        <dbReference type="Proteomes" id="UP000095281"/>
    </source>
</evidence>
<dbReference type="GO" id="GO:0034518">
    <property type="term" value="C:RNA cap binding complex"/>
    <property type="evidence" value="ECO:0007669"/>
    <property type="project" value="TreeGrafter"/>
</dbReference>
<evidence type="ECO:0000313" key="2">
    <source>
        <dbReference type="WBParaSite" id="MhA1_Contig1870.frz3.gene1"/>
    </source>
</evidence>
<dbReference type="PANTHER" id="PTHR20849:SF2">
    <property type="entry name" value="EUKARYOTIC TRANSLATION INITIATION FACTOR 4E-BINDING PROTEIN MEXTLI"/>
    <property type="match status" value="1"/>
</dbReference>
<reference evidence="2" key="1">
    <citation type="submission" date="2016-11" db="UniProtKB">
        <authorList>
            <consortium name="WormBaseParasite"/>
        </authorList>
    </citation>
    <scope>IDENTIFICATION</scope>
</reference>
<dbReference type="GO" id="GO:0008190">
    <property type="term" value="F:eukaryotic initiation factor 4E binding"/>
    <property type="evidence" value="ECO:0007669"/>
    <property type="project" value="InterPro"/>
</dbReference>
<dbReference type="GO" id="GO:0045727">
    <property type="term" value="P:positive regulation of translation"/>
    <property type="evidence" value="ECO:0007669"/>
    <property type="project" value="InterPro"/>
</dbReference>
<dbReference type="WBParaSite" id="MhA1_Contig1870.frz3.gene1">
    <property type="protein sequence ID" value="MhA1_Contig1870.frz3.gene1"/>
    <property type="gene ID" value="MhA1_Contig1870.frz3.gene1"/>
</dbReference>